<feature type="region of interest" description="Disordered" evidence="1">
    <location>
        <begin position="70"/>
        <end position="112"/>
    </location>
</feature>
<comment type="caution">
    <text evidence="2">The sequence shown here is derived from an EMBL/GenBank/DDBJ whole genome shotgun (WGS) entry which is preliminary data.</text>
</comment>
<evidence type="ECO:0000256" key="1">
    <source>
        <dbReference type="SAM" id="MobiDB-lite"/>
    </source>
</evidence>
<dbReference type="AlphaFoldDB" id="A0A5E4D643"/>
<dbReference type="Proteomes" id="UP000335636">
    <property type="component" value="Unassembled WGS sequence"/>
</dbReference>
<reference evidence="2" key="1">
    <citation type="submission" date="2019-04" db="EMBL/GenBank/DDBJ databases">
        <authorList>
            <person name="Alioto T."/>
            <person name="Alioto T."/>
        </authorList>
    </citation>
    <scope>NUCLEOTIDE SEQUENCE [LARGE SCALE GENOMIC DNA]</scope>
</reference>
<accession>A0A5E4D643</accession>
<protein>
    <submittedName>
        <fullName evidence="2">Uncharacterized protein</fullName>
    </submittedName>
</protein>
<dbReference type="EMBL" id="CABDUW010003692">
    <property type="protein sequence ID" value="VTJ89635.1"/>
    <property type="molecule type" value="Genomic_DNA"/>
</dbReference>
<evidence type="ECO:0000313" key="3">
    <source>
        <dbReference type="Proteomes" id="UP000335636"/>
    </source>
</evidence>
<feature type="compositionally biased region" description="Polar residues" evidence="1">
    <location>
        <begin position="25"/>
        <end position="43"/>
    </location>
</feature>
<feature type="region of interest" description="Disordered" evidence="1">
    <location>
        <begin position="17"/>
        <end position="43"/>
    </location>
</feature>
<proteinExistence type="predicted"/>
<keyword evidence="3" id="KW-1185">Reference proteome</keyword>
<organism evidence="2 3">
    <name type="scientific">Marmota monax</name>
    <name type="common">Woodchuck</name>
    <dbReference type="NCBI Taxonomy" id="9995"/>
    <lineage>
        <taxon>Eukaryota</taxon>
        <taxon>Metazoa</taxon>
        <taxon>Chordata</taxon>
        <taxon>Craniata</taxon>
        <taxon>Vertebrata</taxon>
        <taxon>Euteleostomi</taxon>
        <taxon>Mammalia</taxon>
        <taxon>Eutheria</taxon>
        <taxon>Euarchontoglires</taxon>
        <taxon>Glires</taxon>
        <taxon>Rodentia</taxon>
        <taxon>Sciuromorpha</taxon>
        <taxon>Sciuridae</taxon>
        <taxon>Xerinae</taxon>
        <taxon>Marmotini</taxon>
        <taxon>Marmota</taxon>
    </lineage>
</organism>
<evidence type="ECO:0000313" key="2">
    <source>
        <dbReference type="EMBL" id="VTJ89635.1"/>
    </source>
</evidence>
<name>A0A5E4D643_MARMO</name>
<feature type="compositionally biased region" description="Basic and acidic residues" evidence="1">
    <location>
        <begin position="98"/>
        <end position="112"/>
    </location>
</feature>
<sequence>MPPLVQQPILPVVKQSVKERLGPVPSTTVEPAEAQSASSDLPQVLSTSTGLTKTVYNPAALKAAQKALLVSTPAVDNNEAQKKKKKKKKKTGDTETVAGRKEKETRNFRKAH</sequence>
<gene>
    <name evidence="2" type="ORF">MONAX_5E029464</name>
</gene>